<dbReference type="CDD" id="cd06578">
    <property type="entry name" value="HemD"/>
    <property type="match status" value="1"/>
</dbReference>
<dbReference type="GO" id="GO:0006782">
    <property type="term" value="P:protoporphyrinogen IX biosynthetic process"/>
    <property type="evidence" value="ECO:0007669"/>
    <property type="project" value="UniProtKB-UniRule"/>
</dbReference>
<evidence type="ECO:0000256" key="6">
    <source>
        <dbReference type="ARBA" id="ARBA00048617"/>
    </source>
</evidence>
<dbReference type="PANTHER" id="PTHR38042:SF1">
    <property type="entry name" value="UROPORPHYRINOGEN-III SYNTHASE, CHLOROPLASTIC"/>
    <property type="match status" value="1"/>
</dbReference>
<evidence type="ECO:0000256" key="3">
    <source>
        <dbReference type="ARBA" id="ARBA00013109"/>
    </source>
</evidence>
<reference evidence="9 10" key="1">
    <citation type="journal article" date="2024" name="Nat. Commun.">
        <title>Phylogenomics reveals the evolutionary origins of lichenization in chlorophyte algae.</title>
        <authorList>
            <person name="Puginier C."/>
            <person name="Libourel C."/>
            <person name="Otte J."/>
            <person name="Skaloud P."/>
            <person name="Haon M."/>
            <person name="Grisel S."/>
            <person name="Petersen M."/>
            <person name="Berrin J.G."/>
            <person name="Delaux P.M."/>
            <person name="Dal Grande F."/>
            <person name="Keller J."/>
        </authorList>
    </citation>
    <scope>NUCLEOTIDE SEQUENCE [LARGE SCALE GENOMIC DNA]</scope>
    <source>
        <strain evidence="9 10">SAG 2036</strain>
    </source>
</reference>
<comment type="function">
    <text evidence="7">Catalyzes cyclization of the linear tetrapyrrole, hydroxymethylbilane, to the macrocyclic uroporphyrinogen III.</text>
</comment>
<dbReference type="InterPro" id="IPR003754">
    <property type="entry name" value="4pyrrol_synth_uPrphyn_synth"/>
</dbReference>
<keyword evidence="4 7" id="KW-0456">Lyase</keyword>
<evidence type="ECO:0000256" key="5">
    <source>
        <dbReference type="ARBA" id="ARBA00023244"/>
    </source>
</evidence>
<comment type="similarity">
    <text evidence="2 7">Belongs to the uroporphyrinogen-III synthase family.</text>
</comment>
<evidence type="ECO:0000259" key="8">
    <source>
        <dbReference type="Pfam" id="PF02602"/>
    </source>
</evidence>
<keyword evidence="5 7" id="KW-0627">Porphyrin biosynthesis</keyword>
<keyword evidence="10" id="KW-1185">Reference proteome</keyword>
<dbReference type="AlphaFoldDB" id="A0AAW1PDQ0"/>
<comment type="catalytic activity">
    <reaction evidence="6 7">
        <text>hydroxymethylbilane = uroporphyrinogen III + H2O</text>
        <dbReference type="Rhea" id="RHEA:18965"/>
        <dbReference type="ChEBI" id="CHEBI:15377"/>
        <dbReference type="ChEBI" id="CHEBI:57308"/>
        <dbReference type="ChEBI" id="CHEBI:57845"/>
        <dbReference type="EC" id="4.2.1.75"/>
    </reaction>
</comment>
<accession>A0AAW1PDQ0</accession>
<dbReference type="Pfam" id="PF02602">
    <property type="entry name" value="HEM4"/>
    <property type="match status" value="1"/>
</dbReference>
<feature type="domain" description="Tetrapyrrole biosynthesis uroporphyrinogen III synthase" evidence="8">
    <location>
        <begin position="53"/>
        <end position="270"/>
    </location>
</feature>
<proteinExistence type="inferred from homology"/>
<dbReference type="GO" id="GO:0004852">
    <property type="term" value="F:uroporphyrinogen-III synthase activity"/>
    <property type="evidence" value="ECO:0007669"/>
    <property type="project" value="UniProtKB-UniRule"/>
</dbReference>
<sequence length="284" mass="29829">MPGAQLLLLQQRPHCAQSAQSYRSGIINRQLCCRAYAASPKVVLTREKGKNKQLQDLLEAKGISSLELPLVESAPGPDRNRLPTVLRDTSFDWIVITSPEAAAVFLEAWKASAQPEVTIAVVGSGTGRVLTSASSSLQTAFTPSKANGKTLAAELPERGANTVLYPSSAKAGSDVQDGLSKRGFKVTRLNTYDTLPVKDLDPDALALAKQAAVVAVASPSAVSAWLGFVGKEHAAHTPLACIGSTSAERAQSLGLHDTFAPDKPGMDGFVTSILQALESQKAAV</sequence>
<protein>
    <recommendedName>
        <fullName evidence="3 7">Uroporphyrinogen-III synthase</fullName>
        <ecNumber evidence="3 7">4.2.1.75</ecNumber>
    </recommendedName>
</protein>
<name>A0AAW1PDQ0_9CHLO</name>
<dbReference type="EMBL" id="JALJOQ010000038">
    <property type="protein sequence ID" value="KAK9806404.1"/>
    <property type="molecule type" value="Genomic_DNA"/>
</dbReference>
<comment type="caution">
    <text evidence="9">The sequence shown here is derived from an EMBL/GenBank/DDBJ whole genome shotgun (WGS) entry which is preliminary data.</text>
</comment>
<evidence type="ECO:0000313" key="10">
    <source>
        <dbReference type="Proteomes" id="UP001465755"/>
    </source>
</evidence>
<evidence type="ECO:0000313" key="9">
    <source>
        <dbReference type="EMBL" id="KAK9806404.1"/>
    </source>
</evidence>
<organism evidence="9 10">
    <name type="scientific">Symbiochloris irregularis</name>
    <dbReference type="NCBI Taxonomy" id="706552"/>
    <lineage>
        <taxon>Eukaryota</taxon>
        <taxon>Viridiplantae</taxon>
        <taxon>Chlorophyta</taxon>
        <taxon>core chlorophytes</taxon>
        <taxon>Trebouxiophyceae</taxon>
        <taxon>Trebouxiales</taxon>
        <taxon>Trebouxiaceae</taxon>
        <taxon>Symbiochloris</taxon>
    </lineage>
</organism>
<dbReference type="Proteomes" id="UP001465755">
    <property type="component" value="Unassembled WGS sequence"/>
</dbReference>
<comment type="pathway">
    <text evidence="1 7">Porphyrin-containing compound metabolism; protoporphyrin-IX biosynthesis; coproporphyrinogen-III from 5-aminolevulinate: step 3/4.</text>
</comment>
<evidence type="ECO:0000256" key="1">
    <source>
        <dbReference type="ARBA" id="ARBA00004772"/>
    </source>
</evidence>
<dbReference type="SUPFAM" id="SSF69618">
    <property type="entry name" value="HemD-like"/>
    <property type="match status" value="1"/>
</dbReference>
<dbReference type="PANTHER" id="PTHR38042">
    <property type="entry name" value="UROPORPHYRINOGEN-III SYNTHASE, CHLOROPLASTIC"/>
    <property type="match status" value="1"/>
</dbReference>
<dbReference type="InterPro" id="IPR039793">
    <property type="entry name" value="UROS/Hem4"/>
</dbReference>
<dbReference type="EC" id="4.2.1.75" evidence="3 7"/>
<dbReference type="InterPro" id="IPR036108">
    <property type="entry name" value="4pyrrol_syn_uPrphyn_synt_sf"/>
</dbReference>
<gene>
    <name evidence="9" type="ORF">WJX73_002560</name>
</gene>
<dbReference type="Gene3D" id="3.40.50.10090">
    <property type="match status" value="2"/>
</dbReference>
<dbReference type="GO" id="GO:0006780">
    <property type="term" value="P:uroporphyrinogen III biosynthetic process"/>
    <property type="evidence" value="ECO:0007669"/>
    <property type="project" value="UniProtKB-UniRule"/>
</dbReference>
<evidence type="ECO:0000256" key="2">
    <source>
        <dbReference type="ARBA" id="ARBA00008133"/>
    </source>
</evidence>
<evidence type="ECO:0000256" key="4">
    <source>
        <dbReference type="ARBA" id="ARBA00023239"/>
    </source>
</evidence>
<evidence type="ECO:0000256" key="7">
    <source>
        <dbReference type="RuleBase" id="RU366031"/>
    </source>
</evidence>